<reference evidence="1 2" key="1">
    <citation type="submission" date="2013-02" db="EMBL/GenBank/DDBJ databases">
        <authorList>
            <person name="Genoscope - CEA"/>
        </authorList>
    </citation>
    <scope>NUCLEOTIDE SEQUENCE [LARGE SCALE GENOMIC DNA]</scope>
    <source>
        <strain evidence="1 2">STM 2683</strain>
    </source>
</reference>
<dbReference type="EMBL" id="CAUM01000065">
    <property type="protein sequence ID" value="CCV05416.1"/>
    <property type="molecule type" value="Genomic_DNA"/>
</dbReference>
<name>M5F0S6_9HYPH</name>
<dbReference type="STRING" id="1297569.MESS2_1570021"/>
<evidence type="ECO:0000313" key="1">
    <source>
        <dbReference type="EMBL" id="CCV05416.1"/>
    </source>
</evidence>
<keyword evidence="2" id="KW-1185">Reference proteome</keyword>
<proteinExistence type="predicted"/>
<protein>
    <submittedName>
        <fullName evidence="1">Uncharacterized protein</fullName>
    </submittedName>
</protein>
<comment type="caution">
    <text evidence="1">The sequence shown here is derived from an EMBL/GenBank/DDBJ whole genome shotgun (WGS) entry which is preliminary data.</text>
</comment>
<dbReference type="PROSITE" id="PS51257">
    <property type="entry name" value="PROKAR_LIPOPROTEIN"/>
    <property type="match status" value="1"/>
</dbReference>
<gene>
    <name evidence="1" type="ORF">MESS2_1570021</name>
</gene>
<dbReference type="AlphaFoldDB" id="M5F0S6"/>
<accession>M5F0S6</accession>
<evidence type="ECO:0000313" key="2">
    <source>
        <dbReference type="Proteomes" id="UP000012062"/>
    </source>
</evidence>
<sequence>MRPLGRTKYALTLAIVASCFPKIESDFRADAIANVKAAATFEIDKRAGICREWMPFRPIGTGGASC</sequence>
<dbReference type="Proteomes" id="UP000012062">
    <property type="component" value="Unassembled WGS sequence"/>
</dbReference>
<organism evidence="1 2">
    <name type="scientific">Mesorhizobium metallidurans STM 2683</name>
    <dbReference type="NCBI Taxonomy" id="1297569"/>
    <lineage>
        <taxon>Bacteria</taxon>
        <taxon>Pseudomonadati</taxon>
        <taxon>Pseudomonadota</taxon>
        <taxon>Alphaproteobacteria</taxon>
        <taxon>Hyphomicrobiales</taxon>
        <taxon>Phyllobacteriaceae</taxon>
        <taxon>Mesorhizobium</taxon>
    </lineage>
</organism>